<dbReference type="InterPro" id="IPR037523">
    <property type="entry name" value="VOC_core"/>
</dbReference>
<dbReference type="Proteomes" id="UP000566819">
    <property type="component" value="Unassembled WGS sequence"/>
</dbReference>
<dbReference type="OrthoDB" id="10016252at2759"/>
<sequence>MTPALETRSQEASPNRGYSINANKVIPNQQSLQEWRKAENIDVKKQVRLVKISHMRYQHKDMDTITTFLKDFGMHVVKQTEDKTWFAGHGNDQYVYVAEKGTEDKFLGGAFLVESEAEFEKATRIPGAGKVEQLQHAPGGGKRITIIDPEGFPVNLVFGQDEVTKSDDTMAEKLIYNFEHEKARVGHFQRFKKGPAAVHKLGHFGLCVQNFKAQCDFYLRHFNLAPTDFLYIDEADRSTREVALFAHIDRGEDFVDHHTFFMTTNATSHVHHCSFEVHDFDTQLLGHQWLAKKGYKSVWGVGRHILGSQIFDYWWDTSGFMVEHYADGDLINDKIPIGRGPARNERDLTLMLKDDGNTVGVVICGCGPTGALLSALLCRLRVRHIIIEKEAQITTDPRGIVLDEDGIRITQAVGIYRQLFEDVGQATRCFRFIDGGRGLDVSPFLQFDYSTVEGGTGHPGFMAHKQPALEKHLRNSINTEYGDIRLQSTLTSVTEDEDFIIANYEDQNGSAHTVQARFLVAADGKTGFVRKKYLEPKGVVMEKSEKFRYEAVYMIFFFPTDFNFICDPARPSVCGRFGKVEDRLWRFEFVVKEGEDGHHMATQEQVKKIVMPYLTHKGKRFGIPVDVTWPEDCIEWIRSRPFSFSARSCNRWALGRAILCGDAAHVLPPFGGQGIASGFRDAISLSWRLKMALDPRCQDYDSCFRGWYIERKQQLERSLSSTIENANFCNEPSSLKAWFRNWYLWAVQLVPSWKHNLELGGRREGMTRYHWTPGVHFLPLFEGGKSFPQVFSAPIAGPAPAIPSFTDDAVFATSKSGAFQLAVILDSVDHVVTSRKELQGIGKLSSITGLNPDEATFIIHGLSSAVSTSTLGSTGKNVAENVIRVIGAEEYTAAGNTAEASATGIKRHPPKFYNPDRIRADLGRDKKYVIVRWDRIVFAACSSIGELQLAINQLDQHVNQPAQDGKSR</sequence>
<proteinExistence type="predicted"/>
<dbReference type="PROSITE" id="PS51819">
    <property type="entry name" value="VOC"/>
    <property type="match status" value="1"/>
</dbReference>
<dbReference type="InterPro" id="IPR002938">
    <property type="entry name" value="FAD-bd"/>
</dbReference>
<gene>
    <name evidence="6" type="ORF">G7Y89_g11246</name>
</gene>
<organism evidence="6 7">
    <name type="scientific">Cudoniella acicularis</name>
    <dbReference type="NCBI Taxonomy" id="354080"/>
    <lineage>
        <taxon>Eukaryota</taxon>
        <taxon>Fungi</taxon>
        <taxon>Dikarya</taxon>
        <taxon>Ascomycota</taxon>
        <taxon>Pezizomycotina</taxon>
        <taxon>Leotiomycetes</taxon>
        <taxon>Helotiales</taxon>
        <taxon>Tricladiaceae</taxon>
        <taxon>Cudoniella</taxon>
    </lineage>
</organism>
<dbReference type="FunFam" id="3.10.180.10:FF:000034">
    <property type="entry name" value="Glyoxalase/Bleomycin resistance protein/Dihydroxybiphenyl dioxygenase"/>
    <property type="match status" value="1"/>
</dbReference>
<evidence type="ECO:0000259" key="5">
    <source>
        <dbReference type="PROSITE" id="PS51819"/>
    </source>
</evidence>
<dbReference type="CDD" id="cd07267">
    <property type="entry name" value="THT_Oxygenase_N"/>
    <property type="match status" value="1"/>
</dbReference>
<keyword evidence="2" id="KW-0274">FAD</keyword>
<dbReference type="InterPro" id="IPR036188">
    <property type="entry name" value="FAD/NAD-bd_sf"/>
</dbReference>
<dbReference type="SUPFAM" id="SSF54593">
    <property type="entry name" value="Glyoxalase/Bleomycin resistance protein/Dihydroxybiphenyl dioxygenase"/>
    <property type="match status" value="1"/>
</dbReference>
<feature type="domain" description="VOC" evidence="5">
    <location>
        <begin position="200"/>
        <end position="327"/>
    </location>
</feature>
<dbReference type="FunFam" id="3.10.180.10:FF:000039">
    <property type="entry name" value="Trihydroxytoluene oxygenase (AFU_orthologue AFUA_8G02470)"/>
    <property type="match status" value="1"/>
</dbReference>
<dbReference type="PANTHER" id="PTHR43476:SF3">
    <property type="entry name" value="FAD-BINDING MONOOXYGENASE"/>
    <property type="match status" value="1"/>
</dbReference>
<name>A0A8H4W0T8_9HELO</name>
<keyword evidence="1" id="KW-0285">Flavoprotein</keyword>
<dbReference type="Pfam" id="PF01494">
    <property type="entry name" value="FAD_binding_3"/>
    <property type="match status" value="1"/>
</dbReference>
<keyword evidence="3" id="KW-0560">Oxidoreductase</keyword>
<dbReference type="PANTHER" id="PTHR43476">
    <property type="entry name" value="3-(3-HYDROXY-PHENYL)PROPIONATE/3-HYDROXYCINNAMIC ACID HYDROXYLASE"/>
    <property type="match status" value="1"/>
</dbReference>
<keyword evidence="7" id="KW-1185">Reference proteome</keyword>
<evidence type="ECO:0000313" key="6">
    <source>
        <dbReference type="EMBL" id="KAF4626909.1"/>
    </source>
</evidence>
<dbReference type="InterPro" id="IPR050631">
    <property type="entry name" value="PheA/TfdB_FAD_monoxygenase"/>
</dbReference>
<dbReference type="Gene3D" id="3.30.70.2450">
    <property type="match status" value="1"/>
</dbReference>
<reference evidence="6 7" key="1">
    <citation type="submission" date="2020-03" db="EMBL/GenBank/DDBJ databases">
        <title>Draft Genome Sequence of Cudoniella acicularis.</title>
        <authorList>
            <person name="Buettner E."/>
            <person name="Kellner H."/>
        </authorList>
    </citation>
    <scope>NUCLEOTIDE SEQUENCE [LARGE SCALE GENOMIC DNA]</scope>
    <source>
        <strain evidence="6 7">DSM 108380</strain>
    </source>
</reference>
<dbReference type="EMBL" id="JAAMPI010001062">
    <property type="protein sequence ID" value="KAF4626909.1"/>
    <property type="molecule type" value="Genomic_DNA"/>
</dbReference>
<dbReference type="GO" id="GO:0071949">
    <property type="term" value="F:FAD binding"/>
    <property type="evidence" value="ECO:0007669"/>
    <property type="project" value="InterPro"/>
</dbReference>
<dbReference type="GO" id="GO:0008688">
    <property type="term" value="F:3-(3-hydroxyphenyl)propionate hydroxylase activity"/>
    <property type="evidence" value="ECO:0007669"/>
    <property type="project" value="TreeGrafter"/>
</dbReference>
<dbReference type="Gene3D" id="3.50.50.60">
    <property type="entry name" value="FAD/NAD(P)-binding domain"/>
    <property type="match status" value="1"/>
</dbReference>
<comment type="caution">
    <text evidence="6">The sequence shown here is derived from an EMBL/GenBank/DDBJ whole genome shotgun (WGS) entry which is preliminary data.</text>
</comment>
<protein>
    <recommendedName>
        <fullName evidence="5">VOC domain-containing protein</fullName>
    </recommendedName>
</protein>
<accession>A0A8H4W0T8</accession>
<evidence type="ECO:0000256" key="1">
    <source>
        <dbReference type="ARBA" id="ARBA00022630"/>
    </source>
</evidence>
<dbReference type="InterPro" id="IPR029068">
    <property type="entry name" value="Glyas_Bleomycin-R_OHBP_Dase"/>
</dbReference>
<evidence type="ECO:0000313" key="7">
    <source>
        <dbReference type="Proteomes" id="UP000566819"/>
    </source>
</evidence>
<evidence type="ECO:0000256" key="2">
    <source>
        <dbReference type="ARBA" id="ARBA00022827"/>
    </source>
</evidence>
<dbReference type="Gene3D" id="3.10.180.10">
    <property type="entry name" value="2,3-Dihydroxybiphenyl 1,2-Dioxygenase, domain 1"/>
    <property type="match status" value="2"/>
</dbReference>
<dbReference type="AlphaFoldDB" id="A0A8H4W0T8"/>
<evidence type="ECO:0000256" key="4">
    <source>
        <dbReference type="SAM" id="MobiDB-lite"/>
    </source>
</evidence>
<dbReference type="SUPFAM" id="SSF51905">
    <property type="entry name" value="FAD/NAD(P)-binding domain"/>
    <property type="match status" value="1"/>
</dbReference>
<feature type="compositionally biased region" description="Polar residues" evidence="4">
    <location>
        <begin position="10"/>
        <end position="20"/>
    </location>
</feature>
<dbReference type="GO" id="GO:0019622">
    <property type="term" value="P:3-(3-hydroxy)phenylpropionate catabolic process"/>
    <property type="evidence" value="ECO:0007669"/>
    <property type="project" value="TreeGrafter"/>
</dbReference>
<evidence type="ECO:0000256" key="3">
    <source>
        <dbReference type="ARBA" id="ARBA00023002"/>
    </source>
</evidence>
<feature type="region of interest" description="Disordered" evidence="4">
    <location>
        <begin position="1"/>
        <end position="20"/>
    </location>
</feature>
<dbReference type="PRINTS" id="PR00420">
    <property type="entry name" value="RNGMNOXGNASE"/>
</dbReference>